<feature type="region of interest" description="Disordered" evidence="4">
    <location>
        <begin position="45"/>
        <end position="82"/>
    </location>
</feature>
<keyword evidence="7" id="KW-0418">Kinase</keyword>
<sequence>MELKPSFVATLLVFLLILDVTLCFSRGKLNLKAVDPEIYEIDYRGPETHTHVPPPNRSSDRPKIHHQTSMARRKSKGSRVRKTKGNCKLEMKSFNPWIPLSNSPTSGLGTLFSFDRILQCRKQFAIVVVFTSKFQAMLPKLIAFKILIFSEFGASISRPYEEEKALSWGERLQIALDISHGIEYLHDGVPMPPVIHRDLKSSNILLDRSMSAKVADFGLSKEEVFDGRNSCLKVTYGYIDPMYISTNKFTIKSDIYNFGVILFELITAIHPHQNLMEYVNLASMSPDGVDEILDTRIVGTCNPMEVRSLAKIAHKCLHKIPRKRPSIVEVSQAILKIKNGRLVKEDTMSLVGEDLSRAMSRIETQQLELRKMTSIDEI</sequence>
<dbReference type="GO" id="GO:0004674">
    <property type="term" value="F:protein serine/threonine kinase activity"/>
    <property type="evidence" value="ECO:0007669"/>
    <property type="project" value="UniProtKB-KW"/>
</dbReference>
<evidence type="ECO:0000259" key="6">
    <source>
        <dbReference type="PROSITE" id="PS50011"/>
    </source>
</evidence>
<dbReference type="EMBL" id="CACTIH010003618">
    <property type="protein sequence ID" value="CAA2978378.1"/>
    <property type="molecule type" value="Genomic_DNA"/>
</dbReference>
<keyword evidence="7" id="KW-0808">Transferase</keyword>
<dbReference type="AlphaFoldDB" id="A0A8S0RH62"/>
<dbReference type="Proteomes" id="UP000594638">
    <property type="component" value="Unassembled WGS sequence"/>
</dbReference>
<proteinExistence type="predicted"/>
<dbReference type="Pfam" id="PF00069">
    <property type="entry name" value="Pkinase"/>
    <property type="match status" value="1"/>
</dbReference>
<dbReference type="Gramene" id="OE9A018718T1">
    <property type="protein sequence ID" value="OE9A018718C1"/>
    <property type="gene ID" value="OE9A018718"/>
</dbReference>
<keyword evidence="2" id="KW-0547">Nucleotide-binding</keyword>
<dbReference type="PROSITE" id="PS00108">
    <property type="entry name" value="PROTEIN_KINASE_ST"/>
    <property type="match status" value="1"/>
</dbReference>
<keyword evidence="1" id="KW-0723">Serine/threonine-protein kinase</keyword>
<evidence type="ECO:0000256" key="3">
    <source>
        <dbReference type="ARBA" id="ARBA00022840"/>
    </source>
</evidence>
<evidence type="ECO:0000313" key="8">
    <source>
        <dbReference type="Proteomes" id="UP000594638"/>
    </source>
</evidence>
<keyword evidence="5" id="KW-0732">Signal</keyword>
<feature type="chain" id="PRO_5035861248" evidence="5">
    <location>
        <begin position="24"/>
        <end position="378"/>
    </location>
</feature>
<dbReference type="SUPFAM" id="SSF56112">
    <property type="entry name" value="Protein kinase-like (PK-like)"/>
    <property type="match status" value="1"/>
</dbReference>
<evidence type="ECO:0000256" key="4">
    <source>
        <dbReference type="SAM" id="MobiDB-lite"/>
    </source>
</evidence>
<accession>A0A8S0RH62</accession>
<feature type="domain" description="Protein kinase" evidence="6">
    <location>
        <begin position="1"/>
        <end position="335"/>
    </location>
</feature>
<protein>
    <submittedName>
        <fullName evidence="7">Calcium calmodulin-regulated receptor-like kinase 2</fullName>
    </submittedName>
</protein>
<keyword evidence="8" id="KW-1185">Reference proteome</keyword>
<evidence type="ECO:0000256" key="5">
    <source>
        <dbReference type="SAM" id="SignalP"/>
    </source>
</evidence>
<feature type="signal peptide" evidence="5">
    <location>
        <begin position="1"/>
        <end position="23"/>
    </location>
</feature>
<reference evidence="7 8" key="1">
    <citation type="submission" date="2019-12" db="EMBL/GenBank/DDBJ databases">
        <authorList>
            <person name="Alioto T."/>
            <person name="Alioto T."/>
            <person name="Gomez Garrido J."/>
        </authorList>
    </citation>
    <scope>NUCLEOTIDE SEQUENCE [LARGE SCALE GENOMIC DNA]</scope>
</reference>
<keyword evidence="3" id="KW-0067">ATP-binding</keyword>
<dbReference type="OrthoDB" id="1683562at2759"/>
<dbReference type="InterPro" id="IPR011009">
    <property type="entry name" value="Kinase-like_dom_sf"/>
</dbReference>
<dbReference type="InterPro" id="IPR000719">
    <property type="entry name" value="Prot_kinase_dom"/>
</dbReference>
<comment type="caution">
    <text evidence="7">The sequence shown here is derived from an EMBL/GenBank/DDBJ whole genome shotgun (WGS) entry which is preliminary data.</text>
</comment>
<keyword evidence="7" id="KW-0675">Receptor</keyword>
<evidence type="ECO:0000256" key="2">
    <source>
        <dbReference type="ARBA" id="ARBA00022741"/>
    </source>
</evidence>
<evidence type="ECO:0000313" key="7">
    <source>
        <dbReference type="EMBL" id="CAA2978378.1"/>
    </source>
</evidence>
<dbReference type="PANTHER" id="PTHR47989:SF43">
    <property type="entry name" value="CALCIUM_CALMODULIN-REGULATED RECEPTOR-LIKE KINASE 2"/>
    <property type="match status" value="1"/>
</dbReference>
<name>A0A8S0RH62_OLEEU</name>
<gene>
    <name evidence="7" type="ORF">OLEA9_A018718</name>
</gene>
<dbReference type="GO" id="GO:0005524">
    <property type="term" value="F:ATP binding"/>
    <property type="evidence" value="ECO:0007669"/>
    <property type="project" value="UniProtKB-KW"/>
</dbReference>
<dbReference type="InterPro" id="IPR008271">
    <property type="entry name" value="Ser/Thr_kinase_AS"/>
</dbReference>
<dbReference type="PROSITE" id="PS50011">
    <property type="entry name" value="PROTEIN_KINASE_DOM"/>
    <property type="match status" value="1"/>
</dbReference>
<feature type="compositionally biased region" description="Basic residues" evidence="4">
    <location>
        <begin position="63"/>
        <end position="82"/>
    </location>
</feature>
<dbReference type="PANTHER" id="PTHR47989">
    <property type="entry name" value="OS01G0750732 PROTEIN"/>
    <property type="match status" value="1"/>
</dbReference>
<evidence type="ECO:0000256" key="1">
    <source>
        <dbReference type="ARBA" id="ARBA00022527"/>
    </source>
</evidence>
<dbReference type="Gene3D" id="1.10.510.10">
    <property type="entry name" value="Transferase(Phosphotransferase) domain 1"/>
    <property type="match status" value="1"/>
</dbReference>
<organism evidence="7 8">
    <name type="scientific">Olea europaea subsp. europaea</name>
    <dbReference type="NCBI Taxonomy" id="158383"/>
    <lineage>
        <taxon>Eukaryota</taxon>
        <taxon>Viridiplantae</taxon>
        <taxon>Streptophyta</taxon>
        <taxon>Embryophyta</taxon>
        <taxon>Tracheophyta</taxon>
        <taxon>Spermatophyta</taxon>
        <taxon>Magnoliopsida</taxon>
        <taxon>eudicotyledons</taxon>
        <taxon>Gunneridae</taxon>
        <taxon>Pentapetalae</taxon>
        <taxon>asterids</taxon>
        <taxon>lamiids</taxon>
        <taxon>Lamiales</taxon>
        <taxon>Oleaceae</taxon>
        <taxon>Oleeae</taxon>
        <taxon>Olea</taxon>
    </lineage>
</organism>
<dbReference type="SMART" id="SM00220">
    <property type="entry name" value="S_TKc"/>
    <property type="match status" value="1"/>
</dbReference>